<dbReference type="SUPFAM" id="SSF46689">
    <property type="entry name" value="Homeodomain-like"/>
    <property type="match status" value="1"/>
</dbReference>
<dbReference type="Gene3D" id="1.25.40.10">
    <property type="entry name" value="Tetratricopeptide repeat domain"/>
    <property type="match status" value="2"/>
</dbReference>
<feature type="compositionally biased region" description="Low complexity" evidence="5">
    <location>
        <begin position="458"/>
        <end position="469"/>
    </location>
</feature>
<protein>
    <submittedName>
        <fullName evidence="9">Helix-turn-helix domain-containing protein</fullName>
    </submittedName>
</protein>
<dbReference type="InterPro" id="IPR018060">
    <property type="entry name" value="HTH_AraC"/>
</dbReference>
<keyword evidence="7" id="KW-0732">Signal</keyword>
<keyword evidence="4" id="KW-0175">Coiled coil</keyword>
<feature type="signal peptide" evidence="7">
    <location>
        <begin position="1"/>
        <end position="27"/>
    </location>
</feature>
<accession>A0A9D9NH03</accession>
<keyword evidence="3" id="KW-0804">Transcription</keyword>
<keyword evidence="6" id="KW-0472">Membrane</keyword>
<dbReference type="Pfam" id="PF12833">
    <property type="entry name" value="HTH_18"/>
    <property type="match status" value="1"/>
</dbReference>
<dbReference type="EMBL" id="JADIMA010000070">
    <property type="protein sequence ID" value="MBO8473419.1"/>
    <property type="molecule type" value="Genomic_DNA"/>
</dbReference>
<name>A0A9D9NH03_9BACT</name>
<reference evidence="9" key="2">
    <citation type="journal article" date="2021" name="PeerJ">
        <title>Extensive microbial diversity within the chicken gut microbiome revealed by metagenomics and culture.</title>
        <authorList>
            <person name="Gilroy R."/>
            <person name="Ravi A."/>
            <person name="Getino M."/>
            <person name="Pursley I."/>
            <person name="Horton D.L."/>
            <person name="Alikhan N.F."/>
            <person name="Baker D."/>
            <person name="Gharbi K."/>
            <person name="Hall N."/>
            <person name="Watson M."/>
            <person name="Adriaenssens E.M."/>
            <person name="Foster-Nyarko E."/>
            <person name="Jarju S."/>
            <person name="Secka A."/>
            <person name="Antonio M."/>
            <person name="Oren A."/>
            <person name="Chaudhuri R.R."/>
            <person name="La Ragione R."/>
            <person name="Hildebrand F."/>
            <person name="Pallen M.J."/>
        </authorList>
    </citation>
    <scope>NUCLEOTIDE SEQUENCE</scope>
    <source>
        <strain evidence="9">B1-8020</strain>
    </source>
</reference>
<dbReference type="SMART" id="SM00342">
    <property type="entry name" value="HTH_ARAC"/>
    <property type="match status" value="1"/>
</dbReference>
<dbReference type="GO" id="GO:0003700">
    <property type="term" value="F:DNA-binding transcription factor activity"/>
    <property type="evidence" value="ECO:0007669"/>
    <property type="project" value="InterPro"/>
</dbReference>
<proteinExistence type="predicted"/>
<keyword evidence="2" id="KW-0238">DNA-binding</keyword>
<dbReference type="InterPro" id="IPR011990">
    <property type="entry name" value="TPR-like_helical_dom_sf"/>
</dbReference>
<evidence type="ECO:0000256" key="2">
    <source>
        <dbReference type="ARBA" id="ARBA00023125"/>
    </source>
</evidence>
<keyword evidence="1" id="KW-0805">Transcription regulation</keyword>
<evidence type="ECO:0000256" key="3">
    <source>
        <dbReference type="ARBA" id="ARBA00023163"/>
    </source>
</evidence>
<evidence type="ECO:0000256" key="1">
    <source>
        <dbReference type="ARBA" id="ARBA00023015"/>
    </source>
</evidence>
<feature type="domain" description="HTH araC/xylS-type" evidence="8">
    <location>
        <begin position="483"/>
        <end position="590"/>
    </location>
</feature>
<dbReference type="Gene3D" id="1.10.10.60">
    <property type="entry name" value="Homeodomain-like"/>
    <property type="match status" value="2"/>
</dbReference>
<evidence type="ECO:0000256" key="5">
    <source>
        <dbReference type="SAM" id="MobiDB-lite"/>
    </source>
</evidence>
<dbReference type="InterPro" id="IPR009057">
    <property type="entry name" value="Homeodomain-like_sf"/>
</dbReference>
<organism evidence="9 10">
    <name type="scientific">Candidatus Merdivivens pullicola</name>
    <dbReference type="NCBI Taxonomy" id="2840872"/>
    <lineage>
        <taxon>Bacteria</taxon>
        <taxon>Pseudomonadati</taxon>
        <taxon>Bacteroidota</taxon>
        <taxon>Bacteroidia</taxon>
        <taxon>Bacteroidales</taxon>
        <taxon>Muribaculaceae</taxon>
        <taxon>Muribaculaceae incertae sedis</taxon>
        <taxon>Candidatus Merdivivens</taxon>
    </lineage>
</organism>
<keyword evidence="6" id="KW-1133">Transmembrane helix</keyword>
<dbReference type="Proteomes" id="UP000823604">
    <property type="component" value="Unassembled WGS sequence"/>
</dbReference>
<feature type="compositionally biased region" description="Polar residues" evidence="5">
    <location>
        <begin position="471"/>
        <end position="480"/>
    </location>
</feature>
<evidence type="ECO:0000313" key="10">
    <source>
        <dbReference type="Proteomes" id="UP000823604"/>
    </source>
</evidence>
<feature type="region of interest" description="Disordered" evidence="5">
    <location>
        <begin position="454"/>
        <end position="480"/>
    </location>
</feature>
<evidence type="ECO:0000259" key="8">
    <source>
        <dbReference type="PROSITE" id="PS01124"/>
    </source>
</evidence>
<feature type="coiled-coil region" evidence="4">
    <location>
        <begin position="376"/>
        <end position="405"/>
    </location>
</feature>
<gene>
    <name evidence="9" type="ORF">IAB81_07305</name>
</gene>
<dbReference type="SUPFAM" id="SSF48452">
    <property type="entry name" value="TPR-like"/>
    <property type="match status" value="2"/>
</dbReference>
<dbReference type="GO" id="GO:0043565">
    <property type="term" value="F:sequence-specific DNA binding"/>
    <property type="evidence" value="ECO:0007669"/>
    <property type="project" value="InterPro"/>
</dbReference>
<evidence type="ECO:0000256" key="6">
    <source>
        <dbReference type="SAM" id="Phobius"/>
    </source>
</evidence>
<feature type="transmembrane region" description="Helical" evidence="6">
    <location>
        <begin position="406"/>
        <end position="427"/>
    </location>
</feature>
<dbReference type="PROSITE" id="PS01124">
    <property type="entry name" value="HTH_ARAC_FAMILY_2"/>
    <property type="match status" value="1"/>
</dbReference>
<dbReference type="PANTHER" id="PTHR43280">
    <property type="entry name" value="ARAC-FAMILY TRANSCRIPTIONAL REGULATOR"/>
    <property type="match status" value="1"/>
</dbReference>
<feature type="chain" id="PRO_5038912028" evidence="7">
    <location>
        <begin position="28"/>
        <end position="598"/>
    </location>
</feature>
<evidence type="ECO:0000313" key="9">
    <source>
        <dbReference type="EMBL" id="MBO8473419.1"/>
    </source>
</evidence>
<dbReference type="PANTHER" id="PTHR43280:SF2">
    <property type="entry name" value="HTH-TYPE TRANSCRIPTIONAL REGULATOR EXSA"/>
    <property type="match status" value="1"/>
</dbReference>
<comment type="caution">
    <text evidence="9">The sequence shown here is derived from an EMBL/GenBank/DDBJ whole genome shotgun (WGS) entry which is preliminary data.</text>
</comment>
<dbReference type="AlphaFoldDB" id="A0A9D9NH03"/>
<reference evidence="9" key="1">
    <citation type="submission" date="2020-10" db="EMBL/GenBank/DDBJ databases">
        <authorList>
            <person name="Gilroy R."/>
        </authorList>
    </citation>
    <scope>NUCLEOTIDE SEQUENCE</scope>
    <source>
        <strain evidence="9">B1-8020</strain>
    </source>
</reference>
<keyword evidence="6" id="KW-0812">Transmembrane</keyword>
<evidence type="ECO:0000256" key="4">
    <source>
        <dbReference type="SAM" id="Coils"/>
    </source>
</evidence>
<sequence>MVAASNVFRRIMVAAVMFAVSFALLQAADEPTTQDTTDALLELLEDDPGNVGAMSQLYAIYMRQGDYREAQRYALKIYAIAEENGNTHTKMLADSYLGQSYLAMDGYDSAYVYLNSAVSMWNMLDSTQRNDEAYSAIYTAYNSLGIYSVTIDMDFGKAIDYFLRGLKLAEARHDYFDYAILGSNLVVVYNLRGDSDGLKYALEVYRYGKEMDNPYIVYCGAHVSALMYFLKGDLANTEKYLDEAMLLVEKYFDRMGVYCLYAQLQDAKGNKAEAEKYYRLAVEFIDEESVPTAISIYLSYGEYLYRDGRYGESLEMLGRGIELALSRGNRIYTYRLYELESLVYEALGEPANALSAYKSFHNESVGVFNIERERSVNELTRKYENERHERELQQHNVLIMKKNQELLIASFVIVAIVAVLVAAWVMYKRKNRMYMQIALRYKASVDREKQLQQRIDELSSSSQPSLAPSGKYSNSSLTEDSGSELFGRLESLMRDGRLYCEKNLTRERVAEALGSNRTYLSQVINDKAGCSFFQYINSFRTEEAIRQLSDPSNTIPLKALADELGFSSVSAFYKSFQEKVGMPPAKYREKIVSYFHGN</sequence>
<evidence type="ECO:0000256" key="7">
    <source>
        <dbReference type="SAM" id="SignalP"/>
    </source>
</evidence>